<evidence type="ECO:0000256" key="9">
    <source>
        <dbReference type="ARBA" id="ARBA00022946"/>
    </source>
</evidence>
<evidence type="ECO:0000256" key="5">
    <source>
        <dbReference type="ARBA" id="ARBA00019998"/>
    </source>
</evidence>
<dbReference type="Proteomes" id="UP001652625">
    <property type="component" value="Chromosome 08"/>
</dbReference>
<evidence type="ECO:0000313" key="15">
    <source>
        <dbReference type="RefSeq" id="XP_065659550.1"/>
    </source>
</evidence>
<sequence>MLFLLYVFSFLKMTHYQSIFKTLKYSSLASQVRALHLTSVIYKEKYNMEKIEFSELLKEVNMTNKTKSKPMPVVDLTSTRGITVKHLNSASQNSAFLKHYLESQPNKDGFIKAVDQWINKNKVRHGHIDFIATALKFIEPYGLGKEVEVYQKLFDVFPRDRFNNKTLLDAVWPKPHPQMHLALDILSKMEEHRVSPTLELHDLVFEIFGRASFPLKKIYNMYFWFYETKDINPYKLPEEVYKDRLNVIKAAIDRILGNNKGTQVIELSPGYQDENDVVNYEHFIISSQTFKQRQYVKLCSSEKTLYVEGPTHIWINHKKENYFVLKTGQGDLKTFEWTKVDPDEEREGVILAICFASKPFQETLQRWISHLQNSNSVLRQCNIVFNINEYMRDQVESTLSLTKN</sequence>
<comment type="subcellular location">
    <subcellularLocation>
        <location evidence="3">Cytoplasm</location>
    </subcellularLocation>
    <subcellularLocation>
        <location evidence="2">Mitochondrion</location>
    </subcellularLocation>
    <subcellularLocation>
        <location evidence="1">Nucleus</location>
    </subcellularLocation>
</comment>
<dbReference type="InterPro" id="IPR010418">
    <property type="entry name" value="ECSIT"/>
</dbReference>
<keyword evidence="12" id="KW-0732">Signal</keyword>
<dbReference type="PANTHER" id="PTHR13113">
    <property type="entry name" value="ECSIT EVOLUTIONARILY CONSERVED SIGNALING INTERMEDIATE IN TOLL PATHWAYS"/>
    <property type="match status" value="1"/>
</dbReference>
<dbReference type="PANTHER" id="PTHR13113:SF1">
    <property type="entry name" value="EVOLUTIONARILY CONSERVED SIGNALING INTERMEDIATE IN TOLL PATHWAY, MITOCHONDRIAL"/>
    <property type="match status" value="1"/>
</dbReference>
<evidence type="ECO:0000256" key="3">
    <source>
        <dbReference type="ARBA" id="ARBA00004496"/>
    </source>
</evidence>
<dbReference type="Pfam" id="PF14784">
    <property type="entry name" value="ECSIT_C"/>
    <property type="match status" value="1"/>
</dbReference>
<dbReference type="InterPro" id="IPR029342">
    <property type="entry name" value="ECIST_C"/>
</dbReference>
<keyword evidence="7" id="KW-0399">Innate immunity</keyword>
<keyword evidence="8" id="KW-0391">Immunity</keyword>
<keyword evidence="10" id="KW-0496">Mitochondrion</keyword>
<accession>A0ABM4CCZ4</accession>
<evidence type="ECO:0000256" key="10">
    <source>
        <dbReference type="ARBA" id="ARBA00023128"/>
    </source>
</evidence>
<dbReference type="Pfam" id="PF06239">
    <property type="entry name" value="ECSIT_N"/>
    <property type="match status" value="1"/>
</dbReference>
<evidence type="ECO:0000256" key="12">
    <source>
        <dbReference type="SAM" id="SignalP"/>
    </source>
</evidence>
<keyword evidence="14" id="KW-1185">Reference proteome</keyword>
<feature type="domain" description="ECSIT C-terminal" evidence="13">
    <location>
        <begin position="289"/>
        <end position="388"/>
    </location>
</feature>
<evidence type="ECO:0000256" key="2">
    <source>
        <dbReference type="ARBA" id="ARBA00004173"/>
    </source>
</evidence>
<dbReference type="RefSeq" id="XP_065659550.1">
    <property type="nucleotide sequence ID" value="XM_065803478.1"/>
</dbReference>
<reference evidence="15" key="1">
    <citation type="submission" date="2025-08" db="UniProtKB">
        <authorList>
            <consortium name="RefSeq"/>
        </authorList>
    </citation>
    <scope>IDENTIFICATION</scope>
</reference>
<evidence type="ECO:0000256" key="7">
    <source>
        <dbReference type="ARBA" id="ARBA00022588"/>
    </source>
</evidence>
<organism evidence="14 15">
    <name type="scientific">Hydra vulgaris</name>
    <name type="common">Hydra</name>
    <name type="synonym">Hydra attenuata</name>
    <dbReference type="NCBI Taxonomy" id="6087"/>
    <lineage>
        <taxon>Eukaryota</taxon>
        <taxon>Metazoa</taxon>
        <taxon>Cnidaria</taxon>
        <taxon>Hydrozoa</taxon>
        <taxon>Hydroidolina</taxon>
        <taxon>Anthoathecata</taxon>
        <taxon>Aplanulata</taxon>
        <taxon>Hydridae</taxon>
        <taxon>Hydra</taxon>
    </lineage>
</organism>
<keyword evidence="6" id="KW-0963">Cytoplasm</keyword>
<evidence type="ECO:0000256" key="8">
    <source>
        <dbReference type="ARBA" id="ARBA00022859"/>
    </source>
</evidence>
<protein>
    <recommendedName>
        <fullName evidence="5">Evolutionarily conserved signaling intermediate in Toll pathway, mitochondrial</fullName>
    </recommendedName>
</protein>
<comment type="similarity">
    <text evidence="4">Belongs to the ECSIT family.</text>
</comment>
<dbReference type="GeneID" id="136083773"/>
<evidence type="ECO:0000259" key="13">
    <source>
        <dbReference type="SMART" id="SM01284"/>
    </source>
</evidence>
<dbReference type="InterPro" id="IPR046448">
    <property type="entry name" value="ECSIT_N"/>
</dbReference>
<proteinExistence type="inferred from homology"/>
<feature type="chain" id="PRO_5045665514" description="Evolutionarily conserved signaling intermediate in Toll pathway, mitochondrial" evidence="12">
    <location>
        <begin position="17"/>
        <end position="404"/>
    </location>
</feature>
<evidence type="ECO:0000256" key="4">
    <source>
        <dbReference type="ARBA" id="ARBA00007674"/>
    </source>
</evidence>
<name>A0ABM4CCZ4_HYDVU</name>
<evidence type="ECO:0000256" key="11">
    <source>
        <dbReference type="ARBA" id="ARBA00023242"/>
    </source>
</evidence>
<keyword evidence="11" id="KW-0539">Nucleus</keyword>
<evidence type="ECO:0000313" key="14">
    <source>
        <dbReference type="Proteomes" id="UP001652625"/>
    </source>
</evidence>
<gene>
    <name evidence="15" type="primary">LOC136083773</name>
</gene>
<dbReference type="SMART" id="SM01284">
    <property type="entry name" value="ECSIT_Cterm"/>
    <property type="match status" value="1"/>
</dbReference>
<evidence type="ECO:0000256" key="1">
    <source>
        <dbReference type="ARBA" id="ARBA00004123"/>
    </source>
</evidence>
<evidence type="ECO:0000256" key="6">
    <source>
        <dbReference type="ARBA" id="ARBA00022490"/>
    </source>
</evidence>
<feature type="signal peptide" evidence="12">
    <location>
        <begin position="1"/>
        <end position="16"/>
    </location>
</feature>
<keyword evidence="9" id="KW-0809">Transit peptide</keyword>